<dbReference type="EMBL" id="JARJLG010000164">
    <property type="protein sequence ID" value="KAJ7734032.1"/>
    <property type="molecule type" value="Genomic_DNA"/>
</dbReference>
<evidence type="ECO:0000313" key="2">
    <source>
        <dbReference type="Proteomes" id="UP001215280"/>
    </source>
</evidence>
<comment type="caution">
    <text evidence="1">The sequence shown here is derived from an EMBL/GenBank/DDBJ whole genome shotgun (WGS) entry which is preliminary data.</text>
</comment>
<organism evidence="1 2">
    <name type="scientific">Mycena maculata</name>
    <dbReference type="NCBI Taxonomy" id="230809"/>
    <lineage>
        <taxon>Eukaryota</taxon>
        <taxon>Fungi</taxon>
        <taxon>Dikarya</taxon>
        <taxon>Basidiomycota</taxon>
        <taxon>Agaricomycotina</taxon>
        <taxon>Agaricomycetes</taxon>
        <taxon>Agaricomycetidae</taxon>
        <taxon>Agaricales</taxon>
        <taxon>Marasmiineae</taxon>
        <taxon>Mycenaceae</taxon>
        <taxon>Mycena</taxon>
    </lineage>
</organism>
<proteinExistence type="predicted"/>
<protein>
    <recommendedName>
        <fullName evidence="3">F-box domain-containing protein</fullName>
    </recommendedName>
</protein>
<accession>A0AAD7I406</accession>
<sequence>MRRDTGARHITDDDLPHQKTPTKLLAEVFVPVEELSLSTRARDNTAEIVEAALRIPQVCRYWRKIAHGTSGLWNSSWHKPKPGWPRSGHIHYPSLEIYTVEVEEYVNLTGAVNTFLSSPHLRMFKLSIPLRRNNREPLAAFRVQWSQLTLLQLFSGPFSLNACCEILVQCINVVSVELHSREWTFPHATRTTQ</sequence>
<reference evidence="1" key="1">
    <citation type="submission" date="2023-03" db="EMBL/GenBank/DDBJ databases">
        <title>Massive genome expansion in bonnet fungi (Mycena s.s.) driven by repeated elements and novel gene families across ecological guilds.</title>
        <authorList>
            <consortium name="Lawrence Berkeley National Laboratory"/>
            <person name="Harder C.B."/>
            <person name="Miyauchi S."/>
            <person name="Viragh M."/>
            <person name="Kuo A."/>
            <person name="Thoen E."/>
            <person name="Andreopoulos B."/>
            <person name="Lu D."/>
            <person name="Skrede I."/>
            <person name="Drula E."/>
            <person name="Henrissat B."/>
            <person name="Morin E."/>
            <person name="Kohler A."/>
            <person name="Barry K."/>
            <person name="LaButti K."/>
            <person name="Morin E."/>
            <person name="Salamov A."/>
            <person name="Lipzen A."/>
            <person name="Mereny Z."/>
            <person name="Hegedus B."/>
            <person name="Baldrian P."/>
            <person name="Stursova M."/>
            <person name="Weitz H."/>
            <person name="Taylor A."/>
            <person name="Grigoriev I.V."/>
            <person name="Nagy L.G."/>
            <person name="Martin F."/>
            <person name="Kauserud H."/>
        </authorList>
    </citation>
    <scope>NUCLEOTIDE SEQUENCE</scope>
    <source>
        <strain evidence="1">CBHHK188m</strain>
    </source>
</reference>
<evidence type="ECO:0000313" key="1">
    <source>
        <dbReference type="EMBL" id="KAJ7734032.1"/>
    </source>
</evidence>
<dbReference type="AlphaFoldDB" id="A0AAD7I406"/>
<dbReference type="Proteomes" id="UP001215280">
    <property type="component" value="Unassembled WGS sequence"/>
</dbReference>
<gene>
    <name evidence="1" type="ORF">DFH07DRAFT_130858</name>
</gene>
<keyword evidence="2" id="KW-1185">Reference proteome</keyword>
<name>A0AAD7I406_9AGAR</name>
<evidence type="ECO:0008006" key="3">
    <source>
        <dbReference type="Google" id="ProtNLM"/>
    </source>
</evidence>